<reference evidence="15" key="1">
    <citation type="submission" date="2023-07" db="EMBL/GenBank/DDBJ databases">
        <title>Chromosome-level genome assembly of Artemia franciscana.</title>
        <authorList>
            <person name="Jo E."/>
        </authorList>
    </citation>
    <scope>NUCLEOTIDE SEQUENCE</scope>
    <source>
        <tissue evidence="15">Whole body</tissue>
    </source>
</reference>
<keyword evidence="9" id="KW-0862">Zinc</keyword>
<dbReference type="SUPFAM" id="SSF53474">
    <property type="entry name" value="alpha/beta-Hydrolases"/>
    <property type="match status" value="1"/>
</dbReference>
<evidence type="ECO:0000256" key="7">
    <source>
        <dbReference type="ARBA" id="ARBA00022771"/>
    </source>
</evidence>
<sequence length="729" mass="83621">MFVSDLGFDALKLRPRLWGISVEVSLFYALLAIVFCCSDVDSWKIFHRGRGRVYSEVETNSIDNEDEWFEQRLDHFDAFHNATWNQRYFSNSDHYKPGGPVFLMIGGEGPANPVWMHQGNWIDLAKKFNAYLFYLEHRFYGKSHPTQSLDVSYLAYLSSEQALSDLAYFVTKMKAKLQMKKSRWIAFGGSYPGNLAAWARLKYPHLIHAAIASSAPVQAKLNFKDYLASVSISLGDKCSQAINIATKEIEKRILNNERKSLRKDLKQSKFEGAKGTNLTIDLICNTLTLYPGKEYEQYQDVTRIILEAYNQSCLDFKYSKMLKDMRKTSWNSSVSEGGRQWLYQTCTEFGYYQTSDNLNQPFGKNFSLEFSTKQCRDIFGKKFTDSSIKDGIKATNINYGGLSFKASRVLFVNGAIDPWHVLSFTKSVRPGKENRVEAILIPKLEVEDEITGETDFDYEPYQTDNPKARLFLPEPEESAKSGSYEMASMAWNDSGITNASSLLTSPFKQTNNISSMQSFSNICLKQCTESDYKYEAADNTTVFDEFKISNQEDPEPEPRDVESVTTKILPSKKLLYKCPVCSKYYPNGRLSIHMRVHTKKKLVHTVKRLVRTKEISYKCDACNKTFTRKAGLEVHQRIHNGEKPYVCDVCKKSFRQMSALSVHQSSHSGEKPFECDVCKHQFSRKDYLTIHQRIHTGEKPYICNVCKMSFRTTSQLSIHKRKPCQGKTF</sequence>
<evidence type="ECO:0000313" key="15">
    <source>
        <dbReference type="EMBL" id="KAK2708621.1"/>
    </source>
</evidence>
<keyword evidence="11" id="KW-0539">Nucleus</keyword>
<dbReference type="FunFam" id="3.30.160.60:FF:000688">
    <property type="entry name" value="zinc finger protein 197 isoform X1"/>
    <property type="match status" value="1"/>
</dbReference>
<protein>
    <recommendedName>
        <fullName evidence="14">C2H2-type domain-containing protein</fullName>
    </recommendedName>
</protein>
<dbReference type="FunFam" id="3.30.160.60:FF:000478">
    <property type="entry name" value="Zinc finger protein 133"/>
    <property type="match status" value="1"/>
</dbReference>
<feature type="domain" description="C2H2-type" evidence="14">
    <location>
        <begin position="701"/>
        <end position="728"/>
    </location>
</feature>
<dbReference type="InterPro" id="IPR036236">
    <property type="entry name" value="Znf_C2H2_sf"/>
</dbReference>
<dbReference type="Proteomes" id="UP001187531">
    <property type="component" value="Unassembled WGS sequence"/>
</dbReference>
<accession>A0AA88HJC4</accession>
<organism evidence="15 16">
    <name type="scientific">Artemia franciscana</name>
    <name type="common">Brine shrimp</name>
    <name type="synonym">Artemia sanfranciscana</name>
    <dbReference type="NCBI Taxonomy" id="6661"/>
    <lineage>
        <taxon>Eukaryota</taxon>
        <taxon>Metazoa</taxon>
        <taxon>Ecdysozoa</taxon>
        <taxon>Arthropoda</taxon>
        <taxon>Crustacea</taxon>
        <taxon>Branchiopoda</taxon>
        <taxon>Anostraca</taxon>
        <taxon>Artemiidae</taxon>
        <taxon>Artemia</taxon>
    </lineage>
</organism>
<dbReference type="PROSITE" id="PS50157">
    <property type="entry name" value="ZINC_FINGER_C2H2_2"/>
    <property type="match status" value="4"/>
</dbReference>
<dbReference type="GO" id="GO:0008270">
    <property type="term" value="F:zinc ion binding"/>
    <property type="evidence" value="ECO:0007669"/>
    <property type="project" value="UniProtKB-KW"/>
</dbReference>
<keyword evidence="3" id="KW-0645">Protease</keyword>
<dbReference type="Gene3D" id="3.30.160.60">
    <property type="entry name" value="Classic Zinc Finger"/>
    <property type="match status" value="4"/>
</dbReference>
<evidence type="ECO:0000256" key="4">
    <source>
        <dbReference type="ARBA" id="ARBA00022723"/>
    </source>
</evidence>
<dbReference type="SMART" id="SM00355">
    <property type="entry name" value="ZnF_C2H2"/>
    <property type="match status" value="5"/>
</dbReference>
<evidence type="ECO:0000256" key="10">
    <source>
        <dbReference type="ARBA" id="ARBA00023180"/>
    </source>
</evidence>
<evidence type="ECO:0000256" key="9">
    <source>
        <dbReference type="ARBA" id="ARBA00022833"/>
    </source>
</evidence>
<dbReference type="Pfam" id="PF00096">
    <property type="entry name" value="zf-C2H2"/>
    <property type="match status" value="4"/>
</dbReference>
<evidence type="ECO:0000256" key="5">
    <source>
        <dbReference type="ARBA" id="ARBA00022729"/>
    </source>
</evidence>
<evidence type="ECO:0000313" key="16">
    <source>
        <dbReference type="Proteomes" id="UP001187531"/>
    </source>
</evidence>
<proteinExistence type="inferred from homology"/>
<dbReference type="InterPro" id="IPR029058">
    <property type="entry name" value="AB_hydrolase_fold"/>
</dbReference>
<comment type="caution">
    <text evidence="15">The sequence shown here is derived from an EMBL/GenBank/DDBJ whole genome shotgun (WGS) entry which is preliminary data.</text>
</comment>
<keyword evidence="7 12" id="KW-0863">Zinc-finger</keyword>
<evidence type="ECO:0000256" key="3">
    <source>
        <dbReference type="ARBA" id="ARBA00022670"/>
    </source>
</evidence>
<keyword evidence="6" id="KW-0677">Repeat</keyword>
<dbReference type="InterPro" id="IPR008758">
    <property type="entry name" value="Peptidase_S28"/>
</dbReference>
<keyword evidence="5" id="KW-0732">Signal</keyword>
<evidence type="ECO:0000256" key="2">
    <source>
        <dbReference type="ARBA" id="ARBA00011079"/>
    </source>
</evidence>
<dbReference type="Gene3D" id="3.40.50.1820">
    <property type="entry name" value="alpha/beta hydrolase"/>
    <property type="match status" value="2"/>
</dbReference>
<comment type="similarity">
    <text evidence="2">Belongs to the peptidase S28 family.</text>
</comment>
<keyword evidence="10" id="KW-0325">Glycoprotein</keyword>
<feature type="domain" description="C2H2-type" evidence="14">
    <location>
        <begin position="673"/>
        <end position="700"/>
    </location>
</feature>
<dbReference type="PANTHER" id="PTHR11010">
    <property type="entry name" value="PROTEASE S28 PRO-X CARBOXYPEPTIDASE-RELATED"/>
    <property type="match status" value="1"/>
</dbReference>
<dbReference type="GO" id="GO:0070008">
    <property type="term" value="F:serine-type exopeptidase activity"/>
    <property type="evidence" value="ECO:0007669"/>
    <property type="project" value="InterPro"/>
</dbReference>
<evidence type="ECO:0000256" key="6">
    <source>
        <dbReference type="ARBA" id="ARBA00022737"/>
    </source>
</evidence>
<dbReference type="InterPro" id="IPR013087">
    <property type="entry name" value="Znf_C2H2_type"/>
</dbReference>
<evidence type="ECO:0000256" key="12">
    <source>
        <dbReference type="PROSITE-ProRule" id="PRU00042"/>
    </source>
</evidence>
<dbReference type="PANTHER" id="PTHR11010:SF117">
    <property type="entry name" value="SERINE PROTEASE 16"/>
    <property type="match status" value="1"/>
</dbReference>
<dbReference type="EMBL" id="JAVRJZ010000018">
    <property type="protein sequence ID" value="KAK2708621.1"/>
    <property type="molecule type" value="Genomic_DNA"/>
</dbReference>
<evidence type="ECO:0000256" key="1">
    <source>
        <dbReference type="ARBA" id="ARBA00004123"/>
    </source>
</evidence>
<name>A0AA88HJC4_ARTSF</name>
<dbReference type="AlphaFoldDB" id="A0AA88HJC4"/>
<dbReference type="GO" id="GO:0005634">
    <property type="term" value="C:nucleus"/>
    <property type="evidence" value="ECO:0007669"/>
    <property type="project" value="UniProtKB-SubCell"/>
</dbReference>
<dbReference type="SUPFAM" id="SSF57667">
    <property type="entry name" value="beta-beta-alpha zinc fingers"/>
    <property type="match status" value="2"/>
</dbReference>
<keyword evidence="8" id="KW-0378">Hydrolase</keyword>
<dbReference type="PROSITE" id="PS00028">
    <property type="entry name" value="ZINC_FINGER_C2H2_1"/>
    <property type="match status" value="3"/>
</dbReference>
<feature type="domain" description="C2H2-type" evidence="14">
    <location>
        <begin position="617"/>
        <end position="644"/>
    </location>
</feature>
<keyword evidence="4" id="KW-0479">Metal-binding</keyword>
<dbReference type="FunFam" id="3.30.160.60:FF:001498">
    <property type="entry name" value="Zinc finger protein 404"/>
    <property type="match status" value="2"/>
</dbReference>
<keyword evidence="13" id="KW-0175">Coiled coil</keyword>
<feature type="coiled-coil region" evidence="13">
    <location>
        <begin position="244"/>
        <end position="271"/>
    </location>
</feature>
<evidence type="ECO:0000256" key="8">
    <source>
        <dbReference type="ARBA" id="ARBA00022801"/>
    </source>
</evidence>
<evidence type="ECO:0000256" key="11">
    <source>
        <dbReference type="ARBA" id="ARBA00023242"/>
    </source>
</evidence>
<evidence type="ECO:0000256" key="13">
    <source>
        <dbReference type="SAM" id="Coils"/>
    </source>
</evidence>
<evidence type="ECO:0000259" key="14">
    <source>
        <dbReference type="PROSITE" id="PS50157"/>
    </source>
</evidence>
<feature type="domain" description="C2H2-type" evidence="14">
    <location>
        <begin position="645"/>
        <end position="672"/>
    </location>
</feature>
<comment type="subcellular location">
    <subcellularLocation>
        <location evidence="1">Nucleus</location>
    </subcellularLocation>
</comment>
<gene>
    <name evidence="15" type="ORF">QYM36_014277</name>
</gene>
<dbReference type="GO" id="GO:0008239">
    <property type="term" value="F:dipeptidyl-peptidase activity"/>
    <property type="evidence" value="ECO:0007669"/>
    <property type="project" value="TreeGrafter"/>
</dbReference>
<dbReference type="Pfam" id="PF05577">
    <property type="entry name" value="Peptidase_S28"/>
    <property type="match status" value="2"/>
</dbReference>
<keyword evidence="16" id="KW-1185">Reference proteome</keyword>
<dbReference type="GO" id="GO:0006508">
    <property type="term" value="P:proteolysis"/>
    <property type="evidence" value="ECO:0007669"/>
    <property type="project" value="UniProtKB-KW"/>
</dbReference>